<organism evidence="3">
    <name type="scientific">Noccaea caerulescens</name>
    <name type="common">Alpine penny-cress</name>
    <name type="synonym">Thlaspi caerulescens</name>
    <dbReference type="NCBI Taxonomy" id="107243"/>
    <lineage>
        <taxon>Eukaryota</taxon>
        <taxon>Viridiplantae</taxon>
        <taxon>Streptophyta</taxon>
        <taxon>Embryophyta</taxon>
        <taxon>Tracheophyta</taxon>
        <taxon>Spermatophyta</taxon>
        <taxon>Magnoliopsida</taxon>
        <taxon>eudicotyledons</taxon>
        <taxon>Gunneridae</taxon>
        <taxon>Pentapetalae</taxon>
        <taxon>rosids</taxon>
        <taxon>malvids</taxon>
        <taxon>Brassicales</taxon>
        <taxon>Brassicaceae</taxon>
        <taxon>Coluteocarpeae</taxon>
        <taxon>Noccaea</taxon>
    </lineage>
</organism>
<dbReference type="AlphaFoldDB" id="A0A1J3FD20"/>
<keyword evidence="1" id="KW-0472">Membrane</keyword>
<dbReference type="EMBL" id="GEVK01011097">
    <property type="protein sequence ID" value="JAU41735.1"/>
    <property type="molecule type" value="Transcribed_RNA"/>
</dbReference>
<proteinExistence type="predicted"/>
<reference evidence="3" key="1">
    <citation type="submission" date="2016-07" db="EMBL/GenBank/DDBJ databases">
        <title>De novo transcriptome assembly of four accessions of the metal hyperaccumulator plant Noccaea caerulescens.</title>
        <authorList>
            <person name="Blande D."/>
            <person name="Halimaa P."/>
            <person name="Tervahauta A.I."/>
            <person name="Aarts M.G."/>
            <person name="Karenlampi S.O."/>
        </authorList>
    </citation>
    <scope>NUCLEOTIDE SEQUENCE</scope>
</reference>
<name>A0A1J3FD20_NOCCA</name>
<dbReference type="EMBL" id="GEVL01014740">
    <property type="protein sequence ID" value="JAU62601.1"/>
    <property type="molecule type" value="Transcribed_RNA"/>
</dbReference>
<keyword evidence="1" id="KW-0812">Transmembrane</keyword>
<dbReference type="EMBL" id="GEVI01014247">
    <property type="protein sequence ID" value="JAU18073.1"/>
    <property type="molecule type" value="Transcribed_RNA"/>
</dbReference>
<keyword evidence="1" id="KW-1133">Transmembrane helix</keyword>
<evidence type="ECO:0000256" key="1">
    <source>
        <dbReference type="SAM" id="Phobius"/>
    </source>
</evidence>
<protein>
    <submittedName>
        <fullName evidence="3">Uncharacterized protein</fullName>
    </submittedName>
</protein>
<sequence length="93" mass="10510">MDAYTYIVVILCIALFAINLVFSCFTCFSMLHSFMTETNQDLSNLKKNLIEPEEAKPDEKVMIITVLSDQEFSDSIDDDDDCGHNCSHDICSC</sequence>
<accession>A0A1J3FD20</accession>
<evidence type="ECO:0000313" key="4">
    <source>
        <dbReference type="EMBL" id="JAU62601.1"/>
    </source>
</evidence>
<gene>
    <name evidence="2" type="ORF">GA_TR14929_c0_g1_i1_g.46064</name>
    <name evidence="3" type="ORF">LC_TR5700_c0_g1_i1_g.19783</name>
    <name evidence="4" type="ORF">LE_TR14002_c0_g1_i1_g.44868</name>
</gene>
<evidence type="ECO:0000313" key="3">
    <source>
        <dbReference type="EMBL" id="JAU41735.1"/>
    </source>
</evidence>
<evidence type="ECO:0000313" key="2">
    <source>
        <dbReference type="EMBL" id="JAU18073.1"/>
    </source>
</evidence>
<feature type="transmembrane region" description="Helical" evidence="1">
    <location>
        <begin position="6"/>
        <end position="31"/>
    </location>
</feature>